<dbReference type="Pfam" id="PF09084">
    <property type="entry name" value="NMT1"/>
    <property type="match status" value="1"/>
</dbReference>
<keyword evidence="3" id="KW-1185">Reference proteome</keyword>
<evidence type="ECO:0000313" key="3">
    <source>
        <dbReference type="Proteomes" id="UP000526501"/>
    </source>
</evidence>
<proteinExistence type="predicted"/>
<evidence type="ECO:0000313" key="2">
    <source>
        <dbReference type="EMBL" id="MBC2607916.1"/>
    </source>
</evidence>
<dbReference type="Proteomes" id="UP000526501">
    <property type="component" value="Unassembled WGS sequence"/>
</dbReference>
<dbReference type="RefSeq" id="WP_185661779.1">
    <property type="nucleotide sequence ID" value="NZ_CAWPOO010000013.1"/>
</dbReference>
<feature type="domain" description="SsuA/THI5-like" evidence="1">
    <location>
        <begin position="107"/>
        <end position="328"/>
    </location>
</feature>
<dbReference type="InterPro" id="IPR015168">
    <property type="entry name" value="SsuA/THI5"/>
</dbReference>
<dbReference type="AlphaFoldDB" id="A0A7X1B921"/>
<dbReference type="Gene3D" id="3.40.190.10">
    <property type="entry name" value="Periplasmic binding protein-like II"/>
    <property type="match status" value="2"/>
</dbReference>
<comment type="caution">
    <text evidence="2">The sequence shown here is derived from an EMBL/GenBank/DDBJ whole genome shotgun (WGS) entry which is preliminary data.</text>
</comment>
<accession>A0A7X1B921</accession>
<dbReference type="InterPro" id="IPR027939">
    <property type="entry name" value="NMT1/THI5"/>
</dbReference>
<dbReference type="GO" id="GO:0009228">
    <property type="term" value="P:thiamine biosynthetic process"/>
    <property type="evidence" value="ECO:0007669"/>
    <property type="project" value="InterPro"/>
</dbReference>
<reference evidence="2 3" key="1">
    <citation type="submission" date="2020-07" db="EMBL/GenBank/DDBJ databases">
        <authorList>
            <person name="Feng X."/>
        </authorList>
    </citation>
    <scope>NUCLEOTIDE SEQUENCE [LARGE SCALE GENOMIC DNA]</scope>
    <source>
        <strain evidence="2 3">JCM23202</strain>
    </source>
</reference>
<name>A0A7X1B921_9BACT</name>
<evidence type="ECO:0000259" key="1">
    <source>
        <dbReference type="Pfam" id="PF09084"/>
    </source>
</evidence>
<sequence>MRASKILDRSRGTISANVFLVPFSNLLRAACACGIVFVAGCSKPEDGDGLADIDSRPYEEILEEVETDLPAGDYMTNDFLPEFGEVVEFPPLAEKQTLRLGMPWILNDQFAAVYVAIEKGYFDEVGIELELRSGGPGIDHLKTLSSGFLDLATTSHGKNVILVENSATPMGLMAIAAFQKDNPYAIMALDFDVPQDQVTEKKITPYDMVGKKLGVGVDDRKYPPFLARKLGLPEDFVKVQNTGNAQFILQSRVIDFRGVWIQNEPRYLERQGIRNWTHFMLKDYGWNQYCDVVVVTKQFAEENSDLLKRFCYALSRGVEDWLNDPEEAVDITVGFMEDGDLDPVLVKRRFELERAQVVGTDGTAPLQMTEKRWNELAAILVQYGITEAPSHKKQ</sequence>
<dbReference type="SUPFAM" id="SSF53850">
    <property type="entry name" value="Periplasmic binding protein-like II"/>
    <property type="match status" value="1"/>
</dbReference>
<dbReference type="EMBL" id="JACHVC010000013">
    <property type="protein sequence ID" value="MBC2607916.1"/>
    <property type="molecule type" value="Genomic_DNA"/>
</dbReference>
<protein>
    <submittedName>
        <fullName evidence="2">ABC transporter substrate-binding protein</fullName>
    </submittedName>
</protein>
<organism evidence="2 3">
    <name type="scientific">Pelagicoccus albus</name>
    <dbReference type="NCBI Taxonomy" id="415222"/>
    <lineage>
        <taxon>Bacteria</taxon>
        <taxon>Pseudomonadati</taxon>
        <taxon>Verrucomicrobiota</taxon>
        <taxon>Opitutia</taxon>
        <taxon>Puniceicoccales</taxon>
        <taxon>Pelagicoccaceae</taxon>
        <taxon>Pelagicoccus</taxon>
    </lineage>
</organism>
<dbReference type="PANTHER" id="PTHR31528">
    <property type="entry name" value="4-AMINO-5-HYDROXYMETHYL-2-METHYLPYRIMIDINE PHOSPHATE SYNTHASE THI11-RELATED"/>
    <property type="match status" value="1"/>
</dbReference>
<gene>
    <name evidence="2" type="ORF">H5P27_17815</name>
</gene>
<dbReference type="PANTHER" id="PTHR31528:SF15">
    <property type="entry name" value="RIBOFLAVIN-BINDING PROTEIN RIBY"/>
    <property type="match status" value="1"/>
</dbReference>